<dbReference type="PROSITE" id="PS50948">
    <property type="entry name" value="PAN"/>
    <property type="match status" value="1"/>
</dbReference>
<dbReference type="Proteomes" id="UP001152795">
    <property type="component" value="Unassembled WGS sequence"/>
</dbReference>
<gene>
    <name evidence="1" type="ORF">PACLA_8A002217</name>
</gene>
<proteinExistence type="predicted"/>
<feature type="non-terminal residue" evidence="1">
    <location>
        <position position="108"/>
    </location>
</feature>
<dbReference type="Pfam" id="PF00024">
    <property type="entry name" value="PAN_1"/>
    <property type="match status" value="1"/>
</dbReference>
<accession>A0A7D9K941</accession>
<dbReference type="AlphaFoldDB" id="A0A7D9K941"/>
<name>A0A7D9K941_PARCT</name>
<sequence length="108" mass="11964">MAVLLSICALIFMISKIPQGECSIKQAFFLINEQKYLANHAIETKQAESELQCSMHCVGVGSCASVNYKTSGIGKGLCELNNKTLQEISDLDESMQNPEFNNLYIIKK</sequence>
<dbReference type="EMBL" id="CACRXK020031638">
    <property type="protein sequence ID" value="CAB4043149.1"/>
    <property type="molecule type" value="Genomic_DNA"/>
</dbReference>
<organism evidence="1 2">
    <name type="scientific">Paramuricea clavata</name>
    <name type="common">Red gorgonian</name>
    <name type="synonym">Violescent sea-whip</name>
    <dbReference type="NCBI Taxonomy" id="317549"/>
    <lineage>
        <taxon>Eukaryota</taxon>
        <taxon>Metazoa</taxon>
        <taxon>Cnidaria</taxon>
        <taxon>Anthozoa</taxon>
        <taxon>Octocorallia</taxon>
        <taxon>Malacalcyonacea</taxon>
        <taxon>Plexauridae</taxon>
        <taxon>Paramuricea</taxon>
    </lineage>
</organism>
<evidence type="ECO:0000313" key="1">
    <source>
        <dbReference type="EMBL" id="CAB4043149.1"/>
    </source>
</evidence>
<dbReference type="InterPro" id="IPR003609">
    <property type="entry name" value="Pan_app"/>
</dbReference>
<protein>
    <submittedName>
        <fullName evidence="1">Uncharacterized protein</fullName>
    </submittedName>
</protein>
<comment type="caution">
    <text evidence="1">The sequence shown here is derived from an EMBL/GenBank/DDBJ whole genome shotgun (WGS) entry which is preliminary data.</text>
</comment>
<evidence type="ECO:0000313" key="2">
    <source>
        <dbReference type="Proteomes" id="UP001152795"/>
    </source>
</evidence>
<reference evidence="1" key="1">
    <citation type="submission" date="2020-04" db="EMBL/GenBank/DDBJ databases">
        <authorList>
            <person name="Alioto T."/>
            <person name="Alioto T."/>
            <person name="Gomez Garrido J."/>
        </authorList>
    </citation>
    <scope>NUCLEOTIDE SEQUENCE</scope>
    <source>
        <strain evidence="1">A484AB</strain>
    </source>
</reference>
<dbReference type="OrthoDB" id="5989402at2759"/>
<keyword evidence="2" id="KW-1185">Reference proteome</keyword>